<evidence type="ECO:0000259" key="4">
    <source>
        <dbReference type="SMART" id="SM00322"/>
    </source>
</evidence>
<dbReference type="GO" id="GO:0003723">
    <property type="term" value="F:RNA binding"/>
    <property type="evidence" value="ECO:0007669"/>
    <property type="project" value="UniProtKB-UniRule"/>
</dbReference>
<organism evidence="5 6">
    <name type="scientific">Carnegiea gigantea</name>
    <dbReference type="NCBI Taxonomy" id="171969"/>
    <lineage>
        <taxon>Eukaryota</taxon>
        <taxon>Viridiplantae</taxon>
        <taxon>Streptophyta</taxon>
        <taxon>Embryophyta</taxon>
        <taxon>Tracheophyta</taxon>
        <taxon>Spermatophyta</taxon>
        <taxon>Magnoliopsida</taxon>
        <taxon>eudicotyledons</taxon>
        <taxon>Gunneridae</taxon>
        <taxon>Pentapetalae</taxon>
        <taxon>Caryophyllales</taxon>
        <taxon>Cactineae</taxon>
        <taxon>Cactaceae</taxon>
        <taxon>Cactoideae</taxon>
        <taxon>Echinocereeae</taxon>
        <taxon>Carnegiea</taxon>
    </lineage>
</organism>
<protein>
    <recommendedName>
        <fullName evidence="4">K Homology domain-containing protein</fullName>
    </recommendedName>
</protein>
<evidence type="ECO:0000256" key="3">
    <source>
        <dbReference type="SAM" id="MobiDB-lite"/>
    </source>
</evidence>
<dbReference type="Gene3D" id="3.30.1370.10">
    <property type="entry name" value="K Homology domain, type 1"/>
    <property type="match status" value="4"/>
</dbReference>
<keyword evidence="6" id="KW-1185">Reference proteome</keyword>
<evidence type="ECO:0000256" key="1">
    <source>
        <dbReference type="ARBA" id="ARBA00022737"/>
    </source>
</evidence>
<dbReference type="AlphaFoldDB" id="A0A9Q1KYY1"/>
<reference evidence="5" key="1">
    <citation type="submission" date="2022-04" db="EMBL/GenBank/DDBJ databases">
        <title>Carnegiea gigantea Genome sequencing and assembly v2.</title>
        <authorList>
            <person name="Copetti D."/>
            <person name="Sanderson M.J."/>
            <person name="Burquez A."/>
            <person name="Wojciechowski M.F."/>
        </authorList>
    </citation>
    <scope>NUCLEOTIDE SEQUENCE</scope>
    <source>
        <strain evidence="5">SGP5-SGP5p</strain>
        <tissue evidence="5">Aerial part</tissue>
    </source>
</reference>
<dbReference type="InterPro" id="IPR036612">
    <property type="entry name" value="KH_dom_type_1_sf"/>
</dbReference>
<proteinExistence type="predicted"/>
<gene>
    <name evidence="5" type="ORF">Cgig2_008255</name>
</gene>
<keyword evidence="2" id="KW-0694">RNA-binding</keyword>
<evidence type="ECO:0000313" key="6">
    <source>
        <dbReference type="Proteomes" id="UP001153076"/>
    </source>
</evidence>
<dbReference type="Proteomes" id="UP001153076">
    <property type="component" value="Unassembled WGS sequence"/>
</dbReference>
<dbReference type="Gene3D" id="3.30.310.210">
    <property type="match status" value="1"/>
</dbReference>
<dbReference type="OrthoDB" id="442947at2759"/>
<name>A0A9Q1KYY1_9CARY</name>
<dbReference type="InterPro" id="IPR004087">
    <property type="entry name" value="KH_dom"/>
</dbReference>
<feature type="compositionally biased region" description="Low complexity" evidence="3">
    <location>
        <begin position="306"/>
        <end position="325"/>
    </location>
</feature>
<dbReference type="PANTHER" id="PTHR10288">
    <property type="entry name" value="KH DOMAIN CONTAINING RNA BINDING PROTEIN"/>
    <property type="match status" value="1"/>
</dbReference>
<dbReference type="CDD" id="cd22460">
    <property type="entry name" value="KH-I_PEPPER_rpt2_like"/>
    <property type="match status" value="2"/>
</dbReference>
<feature type="domain" description="K Homology" evidence="4">
    <location>
        <begin position="82"/>
        <end position="156"/>
    </location>
</feature>
<dbReference type="Pfam" id="PF00013">
    <property type="entry name" value="KH_1"/>
    <property type="match status" value="5"/>
</dbReference>
<evidence type="ECO:0000313" key="5">
    <source>
        <dbReference type="EMBL" id="KAJ8453371.1"/>
    </source>
</evidence>
<feature type="domain" description="K Homology" evidence="4">
    <location>
        <begin position="442"/>
        <end position="517"/>
    </location>
</feature>
<feature type="region of interest" description="Disordered" evidence="3">
    <location>
        <begin position="297"/>
        <end position="334"/>
    </location>
</feature>
<dbReference type="EMBL" id="JAKOGI010000001">
    <property type="protein sequence ID" value="KAJ8453371.1"/>
    <property type="molecule type" value="Genomic_DNA"/>
</dbReference>
<feature type="domain" description="K Homology" evidence="4">
    <location>
        <begin position="357"/>
        <end position="430"/>
    </location>
</feature>
<sequence length="719" mass="77451">MKFCICLFFFGENTAFAGFGSFYLMGSNLVQLSVLNLGHSINMSSLTPSKRPHNRSSKESNGKKFQKLASPESQKLLRKASYNAVFRVLCASSKIGNVIGEGGNIISQIRQETGAKVRVDDAIPGCDDRVIFIMGPEREGDSSNEEIKGDNEDSKSAKEPGGSQDHDENNADKEALQITDDSPSDKGTASVQKALVLVFEKILEGEKETEGDGEENNESATVTLRLLVLSSQVGCLLGKGGAVIKQMSAESGAQIRVLPRDKLPQCASSADEVVQITGVADNVKKAIKSVSDQIIENSPHDHDFFPPNSSGPPSHSHSHSVSRPSGFRDSGDFHSSGPPLYPRFHDNFVPARMDGSDIVTFRLLCADERVGGVIGKGGSIIKTLMRETGCEIKVIEGSSDGGERMIVVSGPAHPDDRISAAQDAVLRVQHRIAKAIPDSREKTVTAKLLVSSNQIGCLLGKGGSIIAEMRKATGAYIRILGKEQIPKCAVENEEVVQINGELEVVQEAVLQITTRLQHHFFRDAFPSINHPPGLPFLDRAPPSFMGRRELSPPGMFPNLGPSFRNYDSVGGRPPLGGFHPHDDHPPFMHDIHRPGIPRISERPWHPPSLNEGGPVGMLDYAGTPQRQISGFGGGSQQAIITNTNVEVVVPSSLVPSIYGEDGGCLRQIRQISDAKITITDPKPGAPETIIIISGTPEQTHAAQSLIQAFVMIDNDNKSS</sequence>
<keyword evidence="1" id="KW-0677">Repeat</keyword>
<comment type="caution">
    <text evidence="5">The sequence shown here is derived from an EMBL/GenBank/DDBJ whole genome shotgun (WGS) entry which is preliminary data.</text>
</comment>
<dbReference type="CDD" id="cd22459">
    <property type="entry name" value="KH-I_PEPPER_rpt1_like"/>
    <property type="match status" value="2"/>
</dbReference>
<dbReference type="PROSITE" id="PS50084">
    <property type="entry name" value="KH_TYPE_1"/>
    <property type="match status" value="5"/>
</dbReference>
<feature type="domain" description="K Homology" evidence="4">
    <location>
        <begin position="641"/>
        <end position="711"/>
    </location>
</feature>
<accession>A0A9Q1KYY1</accession>
<evidence type="ECO:0000256" key="2">
    <source>
        <dbReference type="PROSITE-ProRule" id="PRU00117"/>
    </source>
</evidence>
<feature type="region of interest" description="Disordered" evidence="3">
    <location>
        <begin position="134"/>
        <end position="170"/>
    </location>
</feature>
<dbReference type="SMART" id="SM00322">
    <property type="entry name" value="KH"/>
    <property type="match status" value="5"/>
</dbReference>
<feature type="region of interest" description="Disordered" evidence="3">
    <location>
        <begin position="45"/>
        <end position="71"/>
    </location>
</feature>
<dbReference type="SUPFAM" id="SSF54791">
    <property type="entry name" value="Eukaryotic type KH-domain (KH-domain type I)"/>
    <property type="match status" value="5"/>
</dbReference>
<dbReference type="InterPro" id="IPR004088">
    <property type="entry name" value="KH_dom_type_1"/>
</dbReference>
<feature type="domain" description="K Homology" evidence="4">
    <location>
        <begin position="220"/>
        <end position="295"/>
    </location>
</feature>